<proteinExistence type="predicted"/>
<gene>
    <name evidence="2" type="ordered locus">PTO1069</name>
    <name evidence="3" type="ORF">SAMN02745355_1207</name>
</gene>
<dbReference type="eggNOG" id="arCOG02148">
    <property type="taxonomic scope" value="Archaea"/>
</dbReference>
<protein>
    <submittedName>
        <fullName evidence="3">Alkylhydroperoxidase AhpD family core domain-containing protein</fullName>
    </submittedName>
    <submittedName>
        <fullName evidence="2">DNA-binding protein</fullName>
    </submittedName>
</protein>
<dbReference type="Proteomes" id="UP000000438">
    <property type="component" value="Chromosome"/>
</dbReference>
<dbReference type="AlphaFoldDB" id="Q6L048"/>
<dbReference type="RefSeq" id="WP_011177870.1">
    <property type="nucleotide sequence ID" value="NC_005877.1"/>
</dbReference>
<dbReference type="PANTHER" id="PTHR33930:SF2">
    <property type="entry name" value="BLR3452 PROTEIN"/>
    <property type="match status" value="1"/>
</dbReference>
<dbReference type="Pfam" id="PF02627">
    <property type="entry name" value="CMD"/>
    <property type="match status" value="1"/>
</dbReference>
<keyword evidence="2" id="KW-0238">DNA-binding</keyword>
<name>Q6L048_PICTO</name>
<dbReference type="PeroxiBase" id="4766">
    <property type="entry name" value="PItoCMD"/>
</dbReference>
<accession>A0A8G2FXE0</accession>
<feature type="domain" description="Carboxymuconolactone decarboxylase-like" evidence="1">
    <location>
        <begin position="24"/>
        <end position="103"/>
    </location>
</feature>
<reference evidence="2 4" key="1">
    <citation type="journal article" date="2004" name="Proc. Natl. Acad. Sci. U.S.A.">
        <title>Genome sequence of Picrophilus torridus and its implications for life around pH 0.</title>
        <authorList>
            <person name="Futterer O."/>
            <person name="Angelov A."/>
            <person name="Liesegang H."/>
            <person name="Gottschalk G."/>
            <person name="Schleper C."/>
            <person name="Schepers B."/>
            <person name="Dock C."/>
            <person name="Antranikian G."/>
            <person name="Liebl W."/>
        </authorList>
    </citation>
    <scope>NUCLEOTIDE SEQUENCE [LARGE SCALE GENOMIC DNA]</scope>
    <source>
        <strain evidence="4">ATCC 700027 / DSM 9790 / JCM 10055 / NBRC 100828</strain>
        <strain evidence="2">DSM 9790</strain>
    </source>
</reference>
<organism evidence="2 4">
    <name type="scientific">Picrophilus torridus (strain ATCC 700027 / DSM 9790 / JCM 10055 / NBRC 100828 / KAW 2/3)</name>
    <dbReference type="NCBI Taxonomy" id="1122961"/>
    <lineage>
        <taxon>Archaea</taxon>
        <taxon>Methanobacteriati</taxon>
        <taxon>Thermoplasmatota</taxon>
        <taxon>Thermoplasmata</taxon>
        <taxon>Thermoplasmatales</taxon>
        <taxon>Picrophilaceae</taxon>
        <taxon>Picrophilus</taxon>
    </lineage>
</organism>
<keyword evidence="5" id="KW-1185">Reference proteome</keyword>
<dbReference type="GeneID" id="2844787"/>
<dbReference type="EMBL" id="FWYE01000003">
    <property type="protein sequence ID" value="SMD31279.1"/>
    <property type="molecule type" value="Genomic_DNA"/>
</dbReference>
<dbReference type="STRING" id="263820.PTO1069"/>
<dbReference type="HOGENOM" id="CLU_137228_2_2_2"/>
<dbReference type="PANTHER" id="PTHR33930">
    <property type="entry name" value="ALKYL HYDROPEROXIDE REDUCTASE AHPD"/>
    <property type="match status" value="1"/>
</dbReference>
<evidence type="ECO:0000313" key="5">
    <source>
        <dbReference type="Proteomes" id="UP000192315"/>
    </source>
</evidence>
<reference evidence="2" key="2">
    <citation type="submission" date="2004-02" db="EMBL/GenBank/DDBJ databases">
        <authorList>
            <person name="Fuetterer O."/>
            <person name="Angelov A."/>
            <person name="Liesegang H."/>
            <person name="Gottschalk G."/>
            <person name="Schleper C."/>
            <person name="Schepers B."/>
            <person name="Dock C."/>
            <person name="Antranikian G."/>
            <person name="Liebl W."/>
        </authorList>
    </citation>
    <scope>NUCLEOTIDE SEQUENCE</scope>
    <source>
        <strain evidence="2">DSM 9790</strain>
    </source>
</reference>
<evidence type="ECO:0000313" key="3">
    <source>
        <dbReference type="EMBL" id="SMD31279.1"/>
    </source>
</evidence>
<evidence type="ECO:0000259" key="1">
    <source>
        <dbReference type="Pfam" id="PF02627"/>
    </source>
</evidence>
<dbReference type="KEGG" id="pto:PTO1069"/>
<accession>Q6L048</accession>
<dbReference type="InParanoid" id="Q6L048"/>
<dbReference type="InterPro" id="IPR003779">
    <property type="entry name" value="CMD-like"/>
</dbReference>
<evidence type="ECO:0000313" key="4">
    <source>
        <dbReference type="Proteomes" id="UP000000438"/>
    </source>
</evidence>
<dbReference type="GO" id="GO:0051920">
    <property type="term" value="F:peroxiredoxin activity"/>
    <property type="evidence" value="ECO:0007669"/>
    <property type="project" value="InterPro"/>
</dbReference>
<keyword evidence="3" id="KW-0560">Oxidoreductase</keyword>
<dbReference type="NCBIfam" id="TIGR00778">
    <property type="entry name" value="ahpD_dom"/>
    <property type="match status" value="1"/>
</dbReference>
<dbReference type="Proteomes" id="UP000192315">
    <property type="component" value="Unassembled WGS sequence"/>
</dbReference>
<reference evidence="3 5" key="3">
    <citation type="submission" date="2017-04" db="EMBL/GenBank/DDBJ databases">
        <authorList>
            <person name="Varghese N."/>
            <person name="Submissions S."/>
        </authorList>
    </citation>
    <scope>NUCLEOTIDE SEQUENCE [LARGE SCALE GENOMIC DNA]</scope>
    <source>
        <strain evidence="3 5">DSM 9789</strain>
    </source>
</reference>
<dbReference type="PaxDb" id="263820-PTO1069"/>
<dbReference type="InterPro" id="IPR004675">
    <property type="entry name" value="AhpD_core"/>
</dbReference>
<dbReference type="OrthoDB" id="111898at2157"/>
<dbReference type="InterPro" id="IPR029032">
    <property type="entry name" value="AhpD-like"/>
</dbReference>
<dbReference type="GO" id="GO:0003677">
    <property type="term" value="F:DNA binding"/>
    <property type="evidence" value="ECO:0007669"/>
    <property type="project" value="UniProtKB-KW"/>
</dbReference>
<evidence type="ECO:0000313" key="2">
    <source>
        <dbReference type="EMBL" id="AAT43654.1"/>
    </source>
</evidence>
<dbReference type="Gene3D" id="1.20.1290.10">
    <property type="entry name" value="AhpD-like"/>
    <property type="match status" value="1"/>
</dbReference>
<dbReference type="SUPFAM" id="SSF69118">
    <property type="entry name" value="AhpD-like"/>
    <property type="match status" value="1"/>
</dbReference>
<sequence length="111" mass="12069">MDAKKKLEEVTRVMNAIGSDDSKVQSSFIGFMSYVMSPGSLDAKTKNLIAISLSIAAKCDWCVSYHVNNALKAGATKDEIMEAAYIAVLMFGSPAMMEINRVLDTLEQLGK</sequence>
<keyword evidence="3" id="KW-0575">Peroxidase</keyword>
<dbReference type="EMBL" id="AE017261">
    <property type="protein sequence ID" value="AAT43654.1"/>
    <property type="molecule type" value="Genomic_DNA"/>
</dbReference>